<keyword evidence="1" id="KW-1133">Transmembrane helix</keyword>
<accession>A0A7K0EE53</accession>
<dbReference type="Proteomes" id="UP000441754">
    <property type="component" value="Unassembled WGS sequence"/>
</dbReference>
<gene>
    <name evidence="2" type="ORF">GJJ30_02240</name>
</gene>
<proteinExistence type="predicted"/>
<evidence type="ECO:0000313" key="3">
    <source>
        <dbReference type="Proteomes" id="UP000441754"/>
    </source>
</evidence>
<keyword evidence="3" id="KW-1185">Reference proteome</keyword>
<name>A0A7K0EE53_9BACT</name>
<comment type="caution">
    <text evidence="2">The sequence shown here is derived from an EMBL/GenBank/DDBJ whole genome shotgun (WGS) entry which is preliminary data.</text>
</comment>
<protein>
    <submittedName>
        <fullName evidence="2">Uncharacterized protein</fullName>
    </submittedName>
</protein>
<sequence length="80" mass="8605">MIKYTLVLAALACVMALVFILTSDTLRILSGVITVGLVICAGFVHSAVLVDEDYNPIPDELAARQITFSRLNSTASVSEY</sequence>
<keyword evidence="1" id="KW-0812">Transmembrane</keyword>
<evidence type="ECO:0000256" key="1">
    <source>
        <dbReference type="SAM" id="Phobius"/>
    </source>
</evidence>
<keyword evidence="1" id="KW-0472">Membrane</keyword>
<feature type="transmembrane region" description="Helical" evidence="1">
    <location>
        <begin position="32"/>
        <end position="50"/>
    </location>
</feature>
<organism evidence="2 3">
    <name type="scientific">Larkinella terrae</name>
    <dbReference type="NCBI Taxonomy" id="2025311"/>
    <lineage>
        <taxon>Bacteria</taxon>
        <taxon>Pseudomonadati</taxon>
        <taxon>Bacteroidota</taxon>
        <taxon>Cytophagia</taxon>
        <taxon>Cytophagales</taxon>
        <taxon>Spirosomataceae</taxon>
        <taxon>Larkinella</taxon>
    </lineage>
</organism>
<dbReference type="AlphaFoldDB" id="A0A7K0EE53"/>
<evidence type="ECO:0000313" key="2">
    <source>
        <dbReference type="EMBL" id="MRS60097.1"/>
    </source>
</evidence>
<dbReference type="EMBL" id="WJXZ01000001">
    <property type="protein sequence ID" value="MRS60097.1"/>
    <property type="molecule type" value="Genomic_DNA"/>
</dbReference>
<reference evidence="2 3" key="1">
    <citation type="journal article" date="2018" name="Antonie Van Leeuwenhoek">
        <title>Larkinella terrae sp. nov., isolated from soil on Jeju Island, South Korea.</title>
        <authorList>
            <person name="Ten L.N."/>
            <person name="Jeon J."/>
            <person name="Park S.J."/>
            <person name="Park S."/>
            <person name="Lee S.Y."/>
            <person name="Kim M.K."/>
            <person name="Jung H.Y."/>
        </authorList>
    </citation>
    <scope>NUCLEOTIDE SEQUENCE [LARGE SCALE GENOMIC DNA]</scope>
    <source>
        <strain evidence="2 3">KCTC 52001</strain>
    </source>
</reference>